<dbReference type="EMBL" id="MJEH01000026">
    <property type="protein sequence ID" value="OEH92524.1"/>
    <property type="molecule type" value="Genomic_DNA"/>
</dbReference>
<name>A0A1E5LEN1_9BACI</name>
<comment type="caution">
    <text evidence="2">The sequence shown here is derived from an EMBL/GenBank/DDBJ whole genome shotgun (WGS) entry which is preliminary data.</text>
</comment>
<evidence type="ECO:0000313" key="3">
    <source>
        <dbReference type="Proteomes" id="UP000095209"/>
    </source>
</evidence>
<protein>
    <submittedName>
        <fullName evidence="2">Uncharacterized protein</fullName>
    </submittedName>
</protein>
<dbReference type="OrthoDB" id="2618617at2"/>
<evidence type="ECO:0000313" key="2">
    <source>
        <dbReference type="EMBL" id="OEH92524.1"/>
    </source>
</evidence>
<dbReference type="Proteomes" id="UP000095209">
    <property type="component" value="Unassembled WGS sequence"/>
</dbReference>
<proteinExistence type="predicted"/>
<dbReference type="AlphaFoldDB" id="A0A1E5LEN1"/>
<feature type="transmembrane region" description="Helical" evidence="1">
    <location>
        <begin position="5"/>
        <end position="21"/>
    </location>
</feature>
<dbReference type="RefSeq" id="WP_069717449.1">
    <property type="nucleotide sequence ID" value="NZ_MJEH01000026.1"/>
</dbReference>
<evidence type="ECO:0000256" key="1">
    <source>
        <dbReference type="SAM" id="Phobius"/>
    </source>
</evidence>
<sequence>MSNLIALLIMLWFLRLMYLILDKRSPWIFIITTSIIIFGMLYIMGFRLTASSALPMGSHVVESIKTNYGKALIYEDVNNDTFGVAKIERHLGFLYSYDGGGNGDYIREHHPFAVSGYGSDTEDGFLVGVKIAADSGIKYIVIGDHFENLTTSDIYYFNMKTVERYPERYHIKEVNDNYVFFVLDEYSEETWTIRGLDEEGDLVADKLFGSGRNSRYVNW</sequence>
<gene>
    <name evidence="2" type="ORF">BFG57_15420</name>
</gene>
<keyword evidence="3" id="KW-1185">Reference proteome</keyword>
<keyword evidence="1" id="KW-1133">Transmembrane helix</keyword>
<keyword evidence="1" id="KW-0812">Transmembrane</keyword>
<reference evidence="2 3" key="1">
    <citation type="submission" date="2016-08" db="EMBL/GenBank/DDBJ databases">
        <title>Genome of Bacillus solimangrovi GH2-4.</title>
        <authorList>
            <person name="Lim S."/>
            <person name="Kim B.-C."/>
        </authorList>
    </citation>
    <scope>NUCLEOTIDE SEQUENCE [LARGE SCALE GENOMIC DNA]</scope>
    <source>
        <strain evidence="2 3">GH2-4</strain>
    </source>
</reference>
<accession>A0A1E5LEN1</accession>
<organism evidence="2 3">
    <name type="scientific">Bacillus solimangrovi</name>
    <dbReference type="NCBI Taxonomy" id="1305675"/>
    <lineage>
        <taxon>Bacteria</taxon>
        <taxon>Bacillati</taxon>
        <taxon>Bacillota</taxon>
        <taxon>Bacilli</taxon>
        <taxon>Bacillales</taxon>
        <taxon>Bacillaceae</taxon>
        <taxon>Bacillus</taxon>
    </lineage>
</organism>
<keyword evidence="1" id="KW-0472">Membrane</keyword>
<feature type="transmembrane region" description="Helical" evidence="1">
    <location>
        <begin position="27"/>
        <end position="46"/>
    </location>
</feature>